<name>A0AAW9Q0X5_9CYAN</name>
<feature type="transmembrane region" description="Helical" evidence="1">
    <location>
        <begin position="7"/>
        <end position="27"/>
    </location>
</feature>
<evidence type="ECO:0000313" key="3">
    <source>
        <dbReference type="Proteomes" id="UP001333818"/>
    </source>
</evidence>
<keyword evidence="1" id="KW-1133">Transmembrane helix</keyword>
<accession>A0AAW9Q0X5</accession>
<feature type="transmembrane region" description="Helical" evidence="1">
    <location>
        <begin position="39"/>
        <end position="60"/>
    </location>
</feature>
<evidence type="ECO:0000313" key="2">
    <source>
        <dbReference type="EMBL" id="MEE3716880.1"/>
    </source>
</evidence>
<dbReference type="Proteomes" id="UP001333818">
    <property type="component" value="Unassembled WGS sequence"/>
</dbReference>
<keyword evidence="3" id="KW-1185">Reference proteome</keyword>
<dbReference type="AlphaFoldDB" id="A0AAW9Q0X5"/>
<sequence>MYVKSQLLLGVSIITAIAFVGCIFELSSGEPQWGSLATWSILVASLPITVFCFLTAVKLAKASMNGEQ</sequence>
<gene>
    <name evidence="2" type="ORF">V2H45_09000</name>
</gene>
<keyword evidence="1" id="KW-0812">Transmembrane</keyword>
<organism evidence="2 3">
    <name type="scientific">Tumidithrix elongata BACA0141</name>
    <dbReference type="NCBI Taxonomy" id="2716417"/>
    <lineage>
        <taxon>Bacteria</taxon>
        <taxon>Bacillati</taxon>
        <taxon>Cyanobacteriota</taxon>
        <taxon>Cyanophyceae</taxon>
        <taxon>Pseudanabaenales</taxon>
        <taxon>Pseudanabaenaceae</taxon>
        <taxon>Tumidithrix</taxon>
        <taxon>Tumidithrix elongata</taxon>
    </lineage>
</organism>
<proteinExistence type="predicted"/>
<reference evidence="2" key="1">
    <citation type="submission" date="2024-01" db="EMBL/GenBank/DDBJ databases">
        <title>Bank of Algae and Cyanobacteria of the Azores (BACA) strain genomes.</title>
        <authorList>
            <person name="Luz R."/>
            <person name="Cordeiro R."/>
            <person name="Fonseca A."/>
            <person name="Goncalves V."/>
        </authorList>
    </citation>
    <scope>NUCLEOTIDE SEQUENCE</scope>
    <source>
        <strain evidence="2">BACA0141</strain>
    </source>
</reference>
<comment type="caution">
    <text evidence="2">The sequence shown here is derived from an EMBL/GenBank/DDBJ whole genome shotgun (WGS) entry which is preliminary data.</text>
</comment>
<dbReference type="EMBL" id="JAZBJZ010000027">
    <property type="protein sequence ID" value="MEE3716880.1"/>
    <property type="molecule type" value="Genomic_DNA"/>
</dbReference>
<protein>
    <submittedName>
        <fullName evidence="2">Uncharacterized protein</fullName>
    </submittedName>
</protein>
<dbReference type="PROSITE" id="PS51257">
    <property type="entry name" value="PROKAR_LIPOPROTEIN"/>
    <property type="match status" value="1"/>
</dbReference>
<dbReference type="RefSeq" id="WP_330483309.1">
    <property type="nucleotide sequence ID" value="NZ_JAZBJZ010000027.1"/>
</dbReference>
<evidence type="ECO:0000256" key="1">
    <source>
        <dbReference type="SAM" id="Phobius"/>
    </source>
</evidence>
<keyword evidence="1" id="KW-0472">Membrane</keyword>